<protein>
    <submittedName>
        <fullName evidence="7">ECF RNA polymerase sigma-E factor</fullName>
    </submittedName>
</protein>
<dbReference type="EMBL" id="CP042913">
    <property type="protein sequence ID" value="QEG37750.1"/>
    <property type="molecule type" value="Genomic_DNA"/>
</dbReference>
<feature type="domain" description="RNA polymerase sigma factor 70 region 4 type 2" evidence="6">
    <location>
        <begin position="130"/>
        <end position="181"/>
    </location>
</feature>
<evidence type="ECO:0000259" key="5">
    <source>
        <dbReference type="Pfam" id="PF04542"/>
    </source>
</evidence>
<proteinExistence type="inferred from homology"/>
<dbReference type="Pfam" id="PF04542">
    <property type="entry name" value="Sigma70_r2"/>
    <property type="match status" value="1"/>
</dbReference>
<keyword evidence="2" id="KW-0805">Transcription regulation</keyword>
<dbReference type="InterPro" id="IPR014284">
    <property type="entry name" value="RNA_pol_sigma-70_dom"/>
</dbReference>
<keyword evidence="4" id="KW-0804">Transcription</keyword>
<dbReference type="Gene3D" id="1.10.10.10">
    <property type="entry name" value="Winged helix-like DNA-binding domain superfamily/Winged helix DNA-binding domain"/>
    <property type="match status" value="1"/>
</dbReference>
<dbReference type="RefSeq" id="WP_238476582.1">
    <property type="nucleotide sequence ID" value="NZ_CP042913.1"/>
</dbReference>
<dbReference type="InterPro" id="IPR013324">
    <property type="entry name" value="RNA_pol_sigma_r3/r4-like"/>
</dbReference>
<dbReference type="InterPro" id="IPR007627">
    <property type="entry name" value="RNA_pol_sigma70_r2"/>
</dbReference>
<evidence type="ECO:0000256" key="3">
    <source>
        <dbReference type="ARBA" id="ARBA00023082"/>
    </source>
</evidence>
<dbReference type="SUPFAM" id="SSF88659">
    <property type="entry name" value="Sigma3 and sigma4 domains of RNA polymerase sigma factors"/>
    <property type="match status" value="1"/>
</dbReference>
<dbReference type="GO" id="GO:0016987">
    <property type="term" value="F:sigma factor activity"/>
    <property type="evidence" value="ECO:0007669"/>
    <property type="project" value="UniProtKB-KW"/>
</dbReference>
<evidence type="ECO:0000259" key="6">
    <source>
        <dbReference type="Pfam" id="PF08281"/>
    </source>
</evidence>
<organism evidence="7 8">
    <name type="scientific">Bythopirellula goksoeyrii</name>
    <dbReference type="NCBI Taxonomy" id="1400387"/>
    <lineage>
        <taxon>Bacteria</taxon>
        <taxon>Pseudomonadati</taxon>
        <taxon>Planctomycetota</taxon>
        <taxon>Planctomycetia</taxon>
        <taxon>Pirellulales</taxon>
        <taxon>Lacipirellulaceae</taxon>
        <taxon>Bythopirellula</taxon>
    </lineage>
</organism>
<sequence>MTQIRPSDAELVAATQGGDRQAFGTLVERHQDRLFNTLLRVLGNAEDASEVLQDAFVQAYTKLDTFRGSSQFYTWMYRVALNLACSHRRRHRRRDEELSIDMMKANVGQEPIDNEVAPDERLLRVEQAEVIQSALLKLSDEHRQILVLREMEDCSYDTIAEILQLPVGTVRSRLFRARMQMKELLVGSPCQN</sequence>
<reference evidence="7 8" key="1">
    <citation type="submission" date="2019-08" db="EMBL/GenBank/DDBJ databases">
        <title>Deep-cultivation of Planctomycetes and their phenomic and genomic characterization uncovers novel biology.</title>
        <authorList>
            <person name="Wiegand S."/>
            <person name="Jogler M."/>
            <person name="Boedeker C."/>
            <person name="Pinto D."/>
            <person name="Vollmers J."/>
            <person name="Rivas-Marin E."/>
            <person name="Kohn T."/>
            <person name="Peeters S.H."/>
            <person name="Heuer A."/>
            <person name="Rast P."/>
            <person name="Oberbeckmann S."/>
            <person name="Bunk B."/>
            <person name="Jeske O."/>
            <person name="Meyerdierks A."/>
            <person name="Storesund J.E."/>
            <person name="Kallscheuer N."/>
            <person name="Luecker S."/>
            <person name="Lage O.M."/>
            <person name="Pohl T."/>
            <person name="Merkel B.J."/>
            <person name="Hornburger P."/>
            <person name="Mueller R.-W."/>
            <person name="Bruemmer F."/>
            <person name="Labrenz M."/>
            <person name="Spormann A.M."/>
            <person name="Op den Camp H."/>
            <person name="Overmann J."/>
            <person name="Amann R."/>
            <person name="Jetten M.S.M."/>
            <person name="Mascher T."/>
            <person name="Medema M.H."/>
            <person name="Devos D.P."/>
            <person name="Kaster A.-K."/>
            <person name="Ovreas L."/>
            <person name="Rohde M."/>
            <person name="Galperin M.Y."/>
            <person name="Jogler C."/>
        </authorList>
    </citation>
    <scope>NUCLEOTIDE SEQUENCE [LARGE SCALE GENOMIC DNA]</scope>
    <source>
        <strain evidence="7 8">Pr1d</strain>
    </source>
</reference>
<evidence type="ECO:0000313" key="7">
    <source>
        <dbReference type="EMBL" id="QEG37750.1"/>
    </source>
</evidence>
<dbReference type="InterPro" id="IPR013249">
    <property type="entry name" value="RNA_pol_sigma70_r4_t2"/>
</dbReference>
<dbReference type="SUPFAM" id="SSF88946">
    <property type="entry name" value="Sigma2 domain of RNA polymerase sigma factors"/>
    <property type="match status" value="1"/>
</dbReference>
<dbReference type="InterPro" id="IPR036388">
    <property type="entry name" value="WH-like_DNA-bd_sf"/>
</dbReference>
<dbReference type="Gene3D" id="1.10.1740.10">
    <property type="match status" value="1"/>
</dbReference>
<keyword evidence="8" id="KW-1185">Reference proteome</keyword>
<evidence type="ECO:0000256" key="2">
    <source>
        <dbReference type="ARBA" id="ARBA00023015"/>
    </source>
</evidence>
<dbReference type="AlphaFoldDB" id="A0A5B9QJI9"/>
<dbReference type="CDD" id="cd06171">
    <property type="entry name" value="Sigma70_r4"/>
    <property type="match status" value="1"/>
</dbReference>
<evidence type="ECO:0000313" key="8">
    <source>
        <dbReference type="Proteomes" id="UP000323917"/>
    </source>
</evidence>
<dbReference type="Proteomes" id="UP000323917">
    <property type="component" value="Chromosome"/>
</dbReference>
<dbReference type="Pfam" id="PF08281">
    <property type="entry name" value="Sigma70_r4_2"/>
    <property type="match status" value="1"/>
</dbReference>
<dbReference type="NCBIfam" id="TIGR02937">
    <property type="entry name" value="sigma70-ECF"/>
    <property type="match status" value="1"/>
</dbReference>
<dbReference type="GO" id="GO:0006352">
    <property type="term" value="P:DNA-templated transcription initiation"/>
    <property type="evidence" value="ECO:0007669"/>
    <property type="project" value="InterPro"/>
</dbReference>
<dbReference type="PANTHER" id="PTHR43133">
    <property type="entry name" value="RNA POLYMERASE ECF-TYPE SIGMA FACTO"/>
    <property type="match status" value="1"/>
</dbReference>
<dbReference type="InterPro" id="IPR039425">
    <property type="entry name" value="RNA_pol_sigma-70-like"/>
</dbReference>
<keyword evidence="3" id="KW-0731">Sigma factor</keyword>
<accession>A0A5B9QJI9</accession>
<dbReference type="InterPro" id="IPR013325">
    <property type="entry name" value="RNA_pol_sigma_r2"/>
</dbReference>
<dbReference type="PANTHER" id="PTHR43133:SF51">
    <property type="entry name" value="RNA POLYMERASE SIGMA FACTOR"/>
    <property type="match status" value="1"/>
</dbReference>
<dbReference type="GO" id="GO:0003677">
    <property type="term" value="F:DNA binding"/>
    <property type="evidence" value="ECO:0007669"/>
    <property type="project" value="InterPro"/>
</dbReference>
<evidence type="ECO:0000256" key="4">
    <source>
        <dbReference type="ARBA" id="ARBA00023163"/>
    </source>
</evidence>
<gene>
    <name evidence="7" type="primary">rpoE_6</name>
    <name evidence="7" type="ORF">Pr1d_50970</name>
</gene>
<feature type="domain" description="RNA polymerase sigma-70 region 2" evidence="5">
    <location>
        <begin position="26"/>
        <end position="94"/>
    </location>
</feature>
<name>A0A5B9QJI9_9BACT</name>
<evidence type="ECO:0000256" key="1">
    <source>
        <dbReference type="ARBA" id="ARBA00010641"/>
    </source>
</evidence>
<comment type="similarity">
    <text evidence="1">Belongs to the sigma-70 factor family. ECF subfamily.</text>
</comment>
<dbReference type="KEGG" id="bgok:Pr1d_50970"/>